<dbReference type="AlphaFoldDB" id="A0A1M6W0N4"/>
<reference evidence="12" key="1">
    <citation type="submission" date="2016-11" db="EMBL/GenBank/DDBJ databases">
        <authorList>
            <person name="Varghese N."/>
            <person name="Submissions S."/>
        </authorList>
    </citation>
    <scope>NUCLEOTIDE SEQUENCE [LARGE SCALE GENOMIC DNA]</scope>
    <source>
        <strain evidence="12">DSM 10349</strain>
    </source>
</reference>
<organism evidence="11 12">
    <name type="scientific">Desulforamulus aeronauticus DSM 10349</name>
    <dbReference type="NCBI Taxonomy" id="1121421"/>
    <lineage>
        <taxon>Bacteria</taxon>
        <taxon>Bacillati</taxon>
        <taxon>Bacillota</taxon>
        <taxon>Clostridia</taxon>
        <taxon>Eubacteriales</taxon>
        <taxon>Peptococcaceae</taxon>
        <taxon>Desulforamulus</taxon>
    </lineage>
</organism>
<evidence type="ECO:0000259" key="10">
    <source>
        <dbReference type="Pfam" id="PF10502"/>
    </source>
</evidence>
<dbReference type="RefSeq" id="WP_072916807.1">
    <property type="nucleotide sequence ID" value="NZ_FRAR01000027.1"/>
</dbReference>
<dbReference type="GO" id="GO:0005886">
    <property type="term" value="C:plasma membrane"/>
    <property type="evidence" value="ECO:0007669"/>
    <property type="project" value="UniProtKB-SubCell"/>
</dbReference>
<dbReference type="EC" id="3.4.21.89" evidence="4 8"/>
<dbReference type="GO" id="GO:0009003">
    <property type="term" value="F:signal peptidase activity"/>
    <property type="evidence" value="ECO:0007669"/>
    <property type="project" value="UniProtKB-EC"/>
</dbReference>
<dbReference type="Proteomes" id="UP000183997">
    <property type="component" value="Unassembled WGS sequence"/>
</dbReference>
<dbReference type="Gene3D" id="2.10.109.10">
    <property type="entry name" value="Umud Fragment, subunit A"/>
    <property type="match status" value="1"/>
</dbReference>
<dbReference type="PRINTS" id="PR00727">
    <property type="entry name" value="LEADERPTASE"/>
</dbReference>
<comment type="similarity">
    <text evidence="3 9">Belongs to the peptidase S26 family.</text>
</comment>
<dbReference type="PROSITE" id="PS00501">
    <property type="entry name" value="SPASE_I_1"/>
    <property type="match status" value="1"/>
</dbReference>
<dbReference type="PROSITE" id="PS00760">
    <property type="entry name" value="SPASE_I_2"/>
    <property type="match status" value="1"/>
</dbReference>
<feature type="domain" description="Peptidase S26" evidence="10">
    <location>
        <begin position="22"/>
        <end position="176"/>
    </location>
</feature>
<feature type="transmembrane region" description="Helical" evidence="8">
    <location>
        <begin position="24"/>
        <end position="43"/>
    </location>
</feature>
<evidence type="ECO:0000256" key="4">
    <source>
        <dbReference type="ARBA" id="ARBA00013208"/>
    </source>
</evidence>
<dbReference type="InterPro" id="IPR000223">
    <property type="entry name" value="Pept_S26A_signal_pept_1"/>
</dbReference>
<keyword evidence="8" id="KW-0812">Transmembrane</keyword>
<feature type="active site" evidence="7">
    <location>
        <position position="52"/>
    </location>
</feature>
<dbReference type="GO" id="GO:0006465">
    <property type="term" value="P:signal peptide processing"/>
    <property type="evidence" value="ECO:0007669"/>
    <property type="project" value="InterPro"/>
</dbReference>
<dbReference type="CDD" id="cd06530">
    <property type="entry name" value="S26_SPase_I"/>
    <property type="match status" value="1"/>
</dbReference>
<dbReference type="PANTHER" id="PTHR43390:SF1">
    <property type="entry name" value="CHLOROPLAST PROCESSING PEPTIDASE"/>
    <property type="match status" value="1"/>
</dbReference>
<feature type="active site" evidence="7">
    <location>
        <position position="95"/>
    </location>
</feature>
<dbReference type="SUPFAM" id="SSF51306">
    <property type="entry name" value="LexA/Signal peptidase"/>
    <property type="match status" value="1"/>
</dbReference>
<dbReference type="NCBIfam" id="TIGR02227">
    <property type="entry name" value="sigpep_I_bact"/>
    <property type="match status" value="1"/>
</dbReference>
<dbReference type="OrthoDB" id="9802919at2"/>
<evidence type="ECO:0000256" key="5">
    <source>
        <dbReference type="ARBA" id="ARBA00022670"/>
    </source>
</evidence>
<protein>
    <recommendedName>
        <fullName evidence="4 8">Signal peptidase I</fullName>
        <ecNumber evidence="4 8">3.4.21.89</ecNumber>
    </recommendedName>
</protein>
<comment type="catalytic activity">
    <reaction evidence="1 8">
        <text>Cleavage of hydrophobic, N-terminal signal or leader sequences from secreted and periplasmic proteins.</text>
        <dbReference type="EC" id="3.4.21.89"/>
    </reaction>
</comment>
<evidence type="ECO:0000256" key="9">
    <source>
        <dbReference type="RuleBase" id="RU362042"/>
    </source>
</evidence>
<dbReference type="PANTHER" id="PTHR43390">
    <property type="entry name" value="SIGNAL PEPTIDASE I"/>
    <property type="match status" value="1"/>
</dbReference>
<name>A0A1M6W0N4_9FIRM</name>
<proteinExistence type="inferred from homology"/>
<dbReference type="STRING" id="1121421.SAMN02745123_03426"/>
<keyword evidence="5 8" id="KW-0645">Protease</keyword>
<evidence type="ECO:0000313" key="12">
    <source>
        <dbReference type="Proteomes" id="UP000183997"/>
    </source>
</evidence>
<dbReference type="Pfam" id="PF10502">
    <property type="entry name" value="Peptidase_S26"/>
    <property type="match status" value="1"/>
</dbReference>
<dbReference type="InterPro" id="IPR019758">
    <property type="entry name" value="Pept_S26A_signal_pept_1_CS"/>
</dbReference>
<evidence type="ECO:0000256" key="3">
    <source>
        <dbReference type="ARBA" id="ARBA00009370"/>
    </source>
</evidence>
<dbReference type="EMBL" id="FRAR01000027">
    <property type="protein sequence ID" value="SHK87166.1"/>
    <property type="molecule type" value="Genomic_DNA"/>
</dbReference>
<dbReference type="InterPro" id="IPR036286">
    <property type="entry name" value="LexA/Signal_pep-like_sf"/>
</dbReference>
<gene>
    <name evidence="11" type="ORF">SAMN02745123_03426</name>
</gene>
<dbReference type="PROSITE" id="PS00761">
    <property type="entry name" value="SPASE_I_3"/>
    <property type="match status" value="1"/>
</dbReference>
<accession>A0A1M6W0N4</accession>
<dbReference type="GO" id="GO:0004252">
    <property type="term" value="F:serine-type endopeptidase activity"/>
    <property type="evidence" value="ECO:0007669"/>
    <property type="project" value="InterPro"/>
</dbReference>
<keyword evidence="6 8" id="KW-0378">Hydrolase</keyword>
<comment type="subcellular location">
    <subcellularLocation>
        <location evidence="2">Cell membrane</location>
        <topology evidence="2">Single-pass type II membrane protein</topology>
    </subcellularLocation>
    <subcellularLocation>
        <location evidence="9">Membrane</location>
        <topology evidence="9">Single-pass type II membrane protein</topology>
    </subcellularLocation>
</comment>
<evidence type="ECO:0000256" key="8">
    <source>
        <dbReference type="RuleBase" id="RU003993"/>
    </source>
</evidence>
<keyword evidence="8" id="KW-1133">Transmembrane helix</keyword>
<evidence type="ECO:0000256" key="6">
    <source>
        <dbReference type="ARBA" id="ARBA00022801"/>
    </source>
</evidence>
<dbReference type="InterPro" id="IPR019757">
    <property type="entry name" value="Pept_S26A_signal_pept_1_Lys-AS"/>
</dbReference>
<keyword evidence="8" id="KW-0472">Membrane</keyword>
<keyword evidence="12" id="KW-1185">Reference proteome</keyword>
<dbReference type="InterPro" id="IPR019533">
    <property type="entry name" value="Peptidase_S26"/>
</dbReference>
<sequence length="185" mass="20909">MEQKDPQQTAESENKPKKSALREMLESVVIAVLLAAVIRLFILEPFYIPSGSMEPTLMIGDRIIVSKVTYLLREPKPGDIVVFKFPLDPSRNFVKRLIAAGGDTVEIKDSVLYINNKPTPEDYLPQGLKFQDYGPQVVPAGQYFMMGDNRNNSDDSRVWGFLDKELIVGNAEVIYWPYNRLGLAK</sequence>
<evidence type="ECO:0000256" key="1">
    <source>
        <dbReference type="ARBA" id="ARBA00000677"/>
    </source>
</evidence>
<dbReference type="InterPro" id="IPR019756">
    <property type="entry name" value="Pept_S26A_signal_pept_1_Ser-AS"/>
</dbReference>
<evidence type="ECO:0000256" key="2">
    <source>
        <dbReference type="ARBA" id="ARBA00004401"/>
    </source>
</evidence>
<evidence type="ECO:0000313" key="11">
    <source>
        <dbReference type="EMBL" id="SHK87166.1"/>
    </source>
</evidence>
<evidence type="ECO:0000256" key="7">
    <source>
        <dbReference type="PIRSR" id="PIRSR600223-1"/>
    </source>
</evidence>